<proteinExistence type="predicted"/>
<feature type="compositionally biased region" description="Basic and acidic residues" evidence="1">
    <location>
        <begin position="234"/>
        <end position="253"/>
    </location>
</feature>
<dbReference type="Proteomes" id="UP001334084">
    <property type="component" value="Chromosome 8"/>
</dbReference>
<gene>
    <name evidence="2" type="ORF">VNE69_08114</name>
</gene>
<reference evidence="2" key="1">
    <citation type="journal article" date="2024" name="BMC Genomics">
        <title>Functional annotation of a divergent genome using sequence and structure-based similarity.</title>
        <authorList>
            <person name="Svedberg D."/>
            <person name="Winiger R.R."/>
            <person name="Berg A."/>
            <person name="Sharma H."/>
            <person name="Tellgren-Roth C."/>
            <person name="Debrunner-Vossbrinck B.A."/>
            <person name="Vossbrinck C.R."/>
            <person name="Barandun J."/>
        </authorList>
    </citation>
    <scope>NUCLEOTIDE SEQUENCE</scope>
    <source>
        <strain evidence="2">Illinois isolate</strain>
    </source>
</reference>
<evidence type="ECO:0000313" key="2">
    <source>
        <dbReference type="EMBL" id="WUR04358.1"/>
    </source>
</evidence>
<name>A0AAX4JEU7_9MICR</name>
<dbReference type="RefSeq" id="XP_065330503.1">
    <property type="nucleotide sequence ID" value="XM_065474431.1"/>
</dbReference>
<keyword evidence="3" id="KW-1185">Reference proteome</keyword>
<dbReference type="AlphaFoldDB" id="A0AAX4JEU7"/>
<accession>A0AAX4JEU7</accession>
<protein>
    <submittedName>
        <fullName evidence="2">Uncharacterized protein</fullName>
    </submittedName>
</protein>
<feature type="compositionally biased region" description="Low complexity" evidence="1">
    <location>
        <begin position="291"/>
        <end position="303"/>
    </location>
</feature>
<dbReference type="KEGG" id="vnx:VNE69_08114"/>
<organism evidence="2 3">
    <name type="scientific">Vairimorpha necatrix</name>
    <dbReference type="NCBI Taxonomy" id="6039"/>
    <lineage>
        <taxon>Eukaryota</taxon>
        <taxon>Fungi</taxon>
        <taxon>Fungi incertae sedis</taxon>
        <taxon>Microsporidia</taxon>
        <taxon>Nosematidae</taxon>
        <taxon>Vairimorpha</taxon>
    </lineage>
</organism>
<evidence type="ECO:0000256" key="1">
    <source>
        <dbReference type="SAM" id="MobiDB-lite"/>
    </source>
</evidence>
<dbReference type="EMBL" id="CP142733">
    <property type="protein sequence ID" value="WUR04358.1"/>
    <property type="molecule type" value="Genomic_DNA"/>
</dbReference>
<feature type="region of interest" description="Disordered" evidence="1">
    <location>
        <begin position="234"/>
        <end position="256"/>
    </location>
</feature>
<sequence>MLFFNFLIVEIFSTHNIFVVPDNDNANVYITLKQKDLPGSYIIRELNEENCVNESVKTNNQRLNTEDKTKLHYFNPITLEERRVLEHILNCYKTLNFKDRKKVEMFLKGDVLAVAKIQTYINYSIGVMKSKNFVTVDKYLNSKKFKLDKFPKIYSLEFYVSYDSKENQMAHFIPCFYKNALLKNQQSELQNRVHGRSEEYLNERSYVKNLKNTTIDTIISEIDNSFKYQTPEEYHKNRHEVNSNTRETHEEVRTAPINRSRLNGLFSSVQNLLNIGNSSNQNDTNRRNRRNSLNSPLNRGSRF</sequence>
<dbReference type="GeneID" id="90542190"/>
<evidence type="ECO:0000313" key="3">
    <source>
        <dbReference type="Proteomes" id="UP001334084"/>
    </source>
</evidence>
<feature type="region of interest" description="Disordered" evidence="1">
    <location>
        <begin position="275"/>
        <end position="303"/>
    </location>
</feature>